<sequence>MSLGNTLSKYFNNRAETSEKHWDKDLQTHYYKTTKDKGLAKLEEIISGSSEYKINSVSTDHGEISFHVVKGKKAFVIGTVIMVRPYQTAIDFTVTTESALPFDFGYSSKLIKKLYERINKDLPLLDKQN</sequence>
<protein>
    <recommendedName>
        <fullName evidence="3">Cytosolic protein</fullName>
    </recommendedName>
</protein>
<evidence type="ECO:0000313" key="1">
    <source>
        <dbReference type="EMBL" id="GIO27793.1"/>
    </source>
</evidence>
<organism evidence="1 2">
    <name type="scientific">Ornithinibacillus bavariensis</name>
    <dbReference type="NCBI Taxonomy" id="545502"/>
    <lineage>
        <taxon>Bacteria</taxon>
        <taxon>Bacillati</taxon>
        <taxon>Bacillota</taxon>
        <taxon>Bacilli</taxon>
        <taxon>Bacillales</taxon>
        <taxon>Bacillaceae</taxon>
        <taxon>Ornithinibacillus</taxon>
    </lineage>
</organism>
<keyword evidence="2" id="KW-1185">Reference proteome</keyword>
<accession>A0A920C7L4</accession>
<reference evidence="1" key="1">
    <citation type="submission" date="2021-03" db="EMBL/GenBank/DDBJ databases">
        <title>Antimicrobial resistance genes in bacteria isolated from Japanese honey, and their potential for conferring macrolide and lincosamide resistance in the American foulbrood pathogen Paenibacillus larvae.</title>
        <authorList>
            <person name="Okamoto M."/>
            <person name="Kumagai M."/>
            <person name="Kanamori H."/>
            <person name="Takamatsu D."/>
        </authorList>
    </citation>
    <scope>NUCLEOTIDE SEQUENCE</scope>
    <source>
        <strain evidence="1">J43TS3</strain>
    </source>
</reference>
<dbReference type="AlphaFoldDB" id="A0A920C7L4"/>
<gene>
    <name evidence="1" type="ORF">J43TS3_24040</name>
</gene>
<evidence type="ECO:0008006" key="3">
    <source>
        <dbReference type="Google" id="ProtNLM"/>
    </source>
</evidence>
<comment type="caution">
    <text evidence="1">The sequence shown here is derived from an EMBL/GenBank/DDBJ whole genome shotgun (WGS) entry which is preliminary data.</text>
</comment>
<dbReference type="Proteomes" id="UP000676917">
    <property type="component" value="Unassembled WGS sequence"/>
</dbReference>
<proteinExistence type="predicted"/>
<name>A0A920C7L4_9BACI</name>
<dbReference type="RefSeq" id="WP_212921251.1">
    <property type="nucleotide sequence ID" value="NZ_BORP01000004.1"/>
</dbReference>
<dbReference type="EMBL" id="BORP01000004">
    <property type="protein sequence ID" value="GIO27793.1"/>
    <property type="molecule type" value="Genomic_DNA"/>
</dbReference>
<evidence type="ECO:0000313" key="2">
    <source>
        <dbReference type="Proteomes" id="UP000676917"/>
    </source>
</evidence>